<evidence type="ECO:0000313" key="1">
    <source>
        <dbReference type="EMBL" id="JAP12201.1"/>
    </source>
</evidence>
<dbReference type="AlphaFoldDB" id="A0A0V0GWS9"/>
<dbReference type="EMBL" id="GEDG01029978">
    <property type="protein sequence ID" value="JAP12201.1"/>
    <property type="molecule type" value="Transcribed_RNA"/>
</dbReference>
<reference evidence="1" key="1">
    <citation type="submission" date="2015-12" db="EMBL/GenBank/DDBJ databases">
        <title>Gene expression during late stages of embryo sac development: a critical building block for successful pollen-pistil interactions.</title>
        <authorList>
            <person name="Liu Y."/>
            <person name="Joly V."/>
            <person name="Sabar M."/>
            <person name="Matton D.P."/>
        </authorList>
    </citation>
    <scope>NUCLEOTIDE SEQUENCE</scope>
</reference>
<name>A0A0V0GWS9_SOLCH</name>
<organism evidence="1">
    <name type="scientific">Solanum chacoense</name>
    <name type="common">Chaco potato</name>
    <dbReference type="NCBI Taxonomy" id="4108"/>
    <lineage>
        <taxon>Eukaryota</taxon>
        <taxon>Viridiplantae</taxon>
        <taxon>Streptophyta</taxon>
        <taxon>Embryophyta</taxon>
        <taxon>Tracheophyta</taxon>
        <taxon>Spermatophyta</taxon>
        <taxon>Magnoliopsida</taxon>
        <taxon>eudicotyledons</taxon>
        <taxon>Gunneridae</taxon>
        <taxon>Pentapetalae</taxon>
        <taxon>asterids</taxon>
        <taxon>lamiids</taxon>
        <taxon>Solanales</taxon>
        <taxon>Solanaceae</taxon>
        <taxon>Solanoideae</taxon>
        <taxon>Solaneae</taxon>
        <taxon>Solanum</taxon>
    </lineage>
</organism>
<protein>
    <submittedName>
        <fullName evidence="1">Putative ovule protein</fullName>
    </submittedName>
</protein>
<accession>A0A0V0GWS9</accession>
<proteinExistence type="predicted"/>
<sequence length="87" mass="9799">MISFCLVLSSSHSSNSRASSSFFSYASFNLGSDLIQSSIFFMSSSKLVKNSWQLGLDRAKSLHLLNHKREFKLDSSQFLGLFIAQQR</sequence>